<dbReference type="CDD" id="cd14066">
    <property type="entry name" value="STKc_IRAK"/>
    <property type="match status" value="1"/>
</dbReference>
<keyword evidence="13 20" id="KW-0472">Membrane</keyword>
<proteinExistence type="predicted"/>
<comment type="catalytic activity">
    <reaction evidence="18">
        <text>L-seryl-[protein] + ATP = O-phospho-L-seryl-[protein] + ADP + H(+)</text>
        <dbReference type="Rhea" id="RHEA:17989"/>
        <dbReference type="Rhea" id="RHEA-COMP:9863"/>
        <dbReference type="Rhea" id="RHEA-COMP:11604"/>
        <dbReference type="ChEBI" id="CHEBI:15378"/>
        <dbReference type="ChEBI" id="CHEBI:29999"/>
        <dbReference type="ChEBI" id="CHEBI:30616"/>
        <dbReference type="ChEBI" id="CHEBI:83421"/>
        <dbReference type="ChEBI" id="CHEBI:456216"/>
        <dbReference type="EC" id="2.7.11.1"/>
    </reaction>
</comment>
<sequence length="1069" mass="120465">MVNSKRKTRRIVILNWSSSFMLSVFLFCSLLFTSSFKHCSATDAITINKFLQDGGGDTLISKGGKFELGFFTPNGSSSGRRYVGIWYYKLTPLTVVWVANRDKPLLDSWGAFGIGEDGNLKVLDRRGKACWGTKLEGSASQHRTLKIMDSGNLIVSDEVGGQGDHQVKILWQSFANPTDTFLPGMKMDGNLALTSWRSYEDPAPGNFTFVHCQGENQFVIWKRSIKYWKSSVSSRFAGSDEMSPAISYLLSNFTLRVSPNDTVPFLTSALYRDTRLVMTHWGQLKYMKMDSEKVWLLVWVEPRDRCSVFNACGNFGSCNSKFDSMCKCLPGYKPNSIESWNAGDFSGGCSRKTNVCSGDATKATFLSLKMMKVGNPDAQFNAKNEEECKSECLNNCQCYAYSYQSTQKDAVCWIWYEDLNNLEEEYEDGCDLHVRVAFSDTESTGNSCGTCGTNFIPYPLSTGPSCGDPMYFSFQCNNSSGELDFKIPGGTYQVISINPDTRKFLIHIKDVLNCDQISRDKSLSLNQSFPFHLTGYCHADPSIFSSNAPMKQGVEIEFSWEPPTEPMCSSLLDCKDWPNSTCNTTRDGKKGCLCNTNFIWDGLKLNCTLDGNNIYQSERQLSLPKIIVITFTTVIGLILLSTTVTCVYLRKRRQRKPQDSRGYVQKNSGINLYDSDRYVRELIESGRFKEEDGQAIDIPFFHLESILGATNNFANANKLGQGGFGPVYKGKFPGGKEIAVKRLSSCSGQGLEEFKNEVVLIAKLQHRNLVRLLGYCVEGDEKMLVYEYMPNRSLDAFIFDQKLCVQLDWDMRFKIILGIARGLLYLHEDSRLRIIHRDLKTSNILLDEEKNPKISDFGLARIFGGKETVANTDRVVGTYGYMSPEYALDGHFSVKSDVFSFGVVVLEIISGKRNTGFYQAEHKLSLLGYAWLLWKEGRELEFMDQTLSQTCNADECLKCLNVGLLCLQEDPNERPTMSNVVFMLGSESNTLPSPKEPAFVIRRCPSSRASTSSKLETFSRNELTVTIEHGRKKAPRQTRLGSTTYWEGATIPQRHYDLYFSTFFLPPKY</sequence>
<dbReference type="EMBL" id="AP015039">
    <property type="protein sequence ID" value="BAT90228.1"/>
    <property type="molecule type" value="Genomic_DNA"/>
</dbReference>
<feature type="transmembrane region" description="Helical" evidence="20">
    <location>
        <begin position="626"/>
        <end position="649"/>
    </location>
</feature>
<dbReference type="GO" id="GO:0005886">
    <property type="term" value="C:plasma membrane"/>
    <property type="evidence" value="ECO:0007669"/>
    <property type="project" value="UniProtKB-SubCell"/>
</dbReference>
<dbReference type="GO" id="GO:0005524">
    <property type="term" value="F:ATP binding"/>
    <property type="evidence" value="ECO:0007669"/>
    <property type="project" value="UniProtKB-KW"/>
</dbReference>
<keyword evidence="7" id="KW-0732">Signal</keyword>
<feature type="domain" description="EGF-like" evidence="22">
    <location>
        <begin position="302"/>
        <end position="338"/>
    </location>
</feature>
<dbReference type="CDD" id="cd00028">
    <property type="entry name" value="B_lectin"/>
    <property type="match status" value="1"/>
</dbReference>
<dbReference type="GO" id="GO:0030246">
    <property type="term" value="F:carbohydrate binding"/>
    <property type="evidence" value="ECO:0007669"/>
    <property type="project" value="UniProtKB-KW"/>
</dbReference>
<dbReference type="Pfam" id="PF07714">
    <property type="entry name" value="PK_Tyr_Ser-Thr"/>
    <property type="match status" value="1"/>
</dbReference>
<dbReference type="SUPFAM" id="SSF56112">
    <property type="entry name" value="Protein kinase-like (PK-like)"/>
    <property type="match status" value="1"/>
</dbReference>
<keyword evidence="8" id="KW-0430">Lectin</keyword>
<evidence type="ECO:0000256" key="5">
    <source>
        <dbReference type="ARBA" id="ARBA00022679"/>
    </source>
</evidence>
<protein>
    <recommendedName>
        <fullName evidence="2">non-specific serine/threonine protein kinase</fullName>
        <ecNumber evidence="2">2.7.11.1</ecNumber>
    </recommendedName>
</protein>
<dbReference type="PANTHER" id="PTHR27002">
    <property type="entry name" value="RECEPTOR-LIKE SERINE/THREONINE-PROTEIN KINASE SD1-8"/>
    <property type="match status" value="1"/>
</dbReference>
<evidence type="ECO:0000256" key="10">
    <source>
        <dbReference type="ARBA" id="ARBA00022777"/>
    </source>
</evidence>
<evidence type="ECO:0000259" key="23">
    <source>
        <dbReference type="PROSITE" id="PS50927"/>
    </source>
</evidence>
<evidence type="ECO:0000256" key="4">
    <source>
        <dbReference type="ARBA" id="ARBA00022527"/>
    </source>
</evidence>
<keyword evidence="10" id="KW-0418">Kinase</keyword>
<dbReference type="PROSITE" id="PS50026">
    <property type="entry name" value="EGF_3"/>
    <property type="match status" value="1"/>
</dbReference>
<dbReference type="SMART" id="SM00108">
    <property type="entry name" value="B_lectin"/>
    <property type="match status" value="1"/>
</dbReference>
<dbReference type="GO" id="GO:0004674">
    <property type="term" value="F:protein serine/threonine kinase activity"/>
    <property type="evidence" value="ECO:0007669"/>
    <property type="project" value="UniProtKB-KW"/>
</dbReference>
<dbReference type="SMART" id="SM00473">
    <property type="entry name" value="PAN_AP"/>
    <property type="match status" value="1"/>
</dbReference>
<feature type="domain" description="Apple" evidence="24">
    <location>
        <begin position="356"/>
        <end position="430"/>
    </location>
</feature>
<dbReference type="SUPFAM" id="SSF51110">
    <property type="entry name" value="alpha-D-mannose-specific plant lectins"/>
    <property type="match status" value="1"/>
</dbReference>
<dbReference type="PROSITE" id="PS50927">
    <property type="entry name" value="BULB_LECTIN"/>
    <property type="match status" value="1"/>
</dbReference>
<keyword evidence="4" id="KW-0723">Serine/threonine-protein kinase</keyword>
<keyword evidence="19" id="KW-0245">EGF-like domain</keyword>
<keyword evidence="26" id="KW-1185">Reference proteome</keyword>
<keyword evidence="16" id="KW-0325">Glycoprotein</keyword>
<dbReference type="FunFam" id="3.30.200.20:FF:000330">
    <property type="entry name" value="G-type lectin S-receptor-like serine/threonine-protein kinase At4g03230"/>
    <property type="match status" value="1"/>
</dbReference>
<keyword evidence="9" id="KW-0547">Nucleotide-binding</keyword>
<dbReference type="FunFam" id="1.10.510.10:FF:000060">
    <property type="entry name" value="G-type lectin S-receptor-like serine/threonine-protein kinase"/>
    <property type="match status" value="1"/>
</dbReference>
<dbReference type="InterPro" id="IPR001480">
    <property type="entry name" value="Bulb-type_lectin_dom"/>
</dbReference>
<dbReference type="Pfam" id="PF00954">
    <property type="entry name" value="S_locus_glycop"/>
    <property type="match status" value="1"/>
</dbReference>
<evidence type="ECO:0000256" key="13">
    <source>
        <dbReference type="ARBA" id="ARBA00023136"/>
    </source>
</evidence>
<evidence type="ECO:0000256" key="9">
    <source>
        <dbReference type="ARBA" id="ARBA00022741"/>
    </source>
</evidence>
<evidence type="ECO:0000256" key="16">
    <source>
        <dbReference type="ARBA" id="ARBA00023180"/>
    </source>
</evidence>
<dbReference type="Pfam" id="PF08276">
    <property type="entry name" value="PAN_2"/>
    <property type="match status" value="1"/>
</dbReference>
<dbReference type="Gene3D" id="3.30.200.20">
    <property type="entry name" value="Phosphorylase Kinase, domain 1"/>
    <property type="match status" value="1"/>
</dbReference>
<dbReference type="InterPro" id="IPR001245">
    <property type="entry name" value="Ser-Thr/Tyr_kinase_cat_dom"/>
</dbReference>
<evidence type="ECO:0000313" key="25">
    <source>
        <dbReference type="EMBL" id="BAT90228.1"/>
    </source>
</evidence>
<evidence type="ECO:0000259" key="24">
    <source>
        <dbReference type="PROSITE" id="PS50948"/>
    </source>
</evidence>
<evidence type="ECO:0000256" key="8">
    <source>
        <dbReference type="ARBA" id="ARBA00022734"/>
    </source>
</evidence>
<dbReference type="InterPro" id="IPR036426">
    <property type="entry name" value="Bulb-type_lectin_dom_sf"/>
</dbReference>
<evidence type="ECO:0000256" key="14">
    <source>
        <dbReference type="ARBA" id="ARBA00023157"/>
    </source>
</evidence>
<keyword evidence="12 20" id="KW-1133">Transmembrane helix</keyword>
<evidence type="ECO:0000256" key="6">
    <source>
        <dbReference type="ARBA" id="ARBA00022692"/>
    </source>
</evidence>
<accession>A0A0S3SBH8</accession>
<feature type="domain" description="Bulb-type lectin" evidence="23">
    <location>
        <begin position="44"/>
        <end position="168"/>
    </location>
</feature>
<keyword evidence="15" id="KW-0675">Receptor</keyword>
<dbReference type="AlphaFoldDB" id="A0A0S3SBH8"/>
<evidence type="ECO:0000256" key="12">
    <source>
        <dbReference type="ARBA" id="ARBA00022989"/>
    </source>
</evidence>
<dbReference type="InterPro" id="IPR000858">
    <property type="entry name" value="S_locus_glycoprot_dom"/>
</dbReference>
<gene>
    <name evidence="25" type="primary">Vigan.06G143200</name>
    <name evidence="25" type="ORF">VIGAN_06143200</name>
</gene>
<evidence type="ECO:0000256" key="7">
    <source>
        <dbReference type="ARBA" id="ARBA00022729"/>
    </source>
</evidence>
<comment type="subcellular location">
    <subcellularLocation>
        <location evidence="1">Cell membrane</location>
        <topology evidence="1">Single-pass type I membrane protein</topology>
    </subcellularLocation>
</comment>
<evidence type="ECO:0000256" key="18">
    <source>
        <dbReference type="ARBA" id="ARBA00048679"/>
    </source>
</evidence>
<evidence type="ECO:0000256" key="1">
    <source>
        <dbReference type="ARBA" id="ARBA00004251"/>
    </source>
</evidence>
<evidence type="ECO:0000259" key="21">
    <source>
        <dbReference type="PROSITE" id="PS50011"/>
    </source>
</evidence>
<organism evidence="25 26">
    <name type="scientific">Vigna angularis var. angularis</name>
    <dbReference type="NCBI Taxonomy" id="157739"/>
    <lineage>
        <taxon>Eukaryota</taxon>
        <taxon>Viridiplantae</taxon>
        <taxon>Streptophyta</taxon>
        <taxon>Embryophyta</taxon>
        <taxon>Tracheophyta</taxon>
        <taxon>Spermatophyta</taxon>
        <taxon>Magnoliopsida</taxon>
        <taxon>eudicotyledons</taxon>
        <taxon>Gunneridae</taxon>
        <taxon>Pentapetalae</taxon>
        <taxon>rosids</taxon>
        <taxon>fabids</taxon>
        <taxon>Fabales</taxon>
        <taxon>Fabaceae</taxon>
        <taxon>Papilionoideae</taxon>
        <taxon>50 kb inversion clade</taxon>
        <taxon>NPAAA clade</taxon>
        <taxon>indigoferoid/millettioid clade</taxon>
        <taxon>Phaseoleae</taxon>
        <taxon>Vigna</taxon>
    </lineage>
</organism>
<dbReference type="Gene3D" id="1.10.510.10">
    <property type="entry name" value="Transferase(Phosphotransferase) domain 1"/>
    <property type="match status" value="1"/>
</dbReference>
<dbReference type="OrthoDB" id="1741851at2759"/>
<dbReference type="InterPro" id="IPR003609">
    <property type="entry name" value="Pan_app"/>
</dbReference>
<evidence type="ECO:0000313" key="26">
    <source>
        <dbReference type="Proteomes" id="UP000291084"/>
    </source>
</evidence>
<dbReference type="Pfam" id="PF01453">
    <property type="entry name" value="B_lectin"/>
    <property type="match status" value="1"/>
</dbReference>
<dbReference type="SMART" id="SM00220">
    <property type="entry name" value="S_TKc"/>
    <property type="match status" value="1"/>
</dbReference>
<evidence type="ECO:0000256" key="3">
    <source>
        <dbReference type="ARBA" id="ARBA00022475"/>
    </source>
</evidence>
<comment type="caution">
    <text evidence="19">Lacks conserved residue(s) required for the propagation of feature annotation.</text>
</comment>
<dbReference type="PROSITE" id="PS00108">
    <property type="entry name" value="PROTEIN_KINASE_ST"/>
    <property type="match status" value="1"/>
</dbReference>
<comment type="catalytic activity">
    <reaction evidence="17">
        <text>L-threonyl-[protein] + ATP = O-phospho-L-threonyl-[protein] + ADP + H(+)</text>
        <dbReference type="Rhea" id="RHEA:46608"/>
        <dbReference type="Rhea" id="RHEA-COMP:11060"/>
        <dbReference type="Rhea" id="RHEA-COMP:11605"/>
        <dbReference type="ChEBI" id="CHEBI:15378"/>
        <dbReference type="ChEBI" id="CHEBI:30013"/>
        <dbReference type="ChEBI" id="CHEBI:30616"/>
        <dbReference type="ChEBI" id="CHEBI:61977"/>
        <dbReference type="ChEBI" id="CHEBI:456216"/>
        <dbReference type="EC" id="2.7.11.1"/>
    </reaction>
</comment>
<evidence type="ECO:0000256" key="17">
    <source>
        <dbReference type="ARBA" id="ARBA00047899"/>
    </source>
</evidence>
<evidence type="ECO:0000256" key="15">
    <source>
        <dbReference type="ARBA" id="ARBA00023170"/>
    </source>
</evidence>
<dbReference type="Proteomes" id="UP000291084">
    <property type="component" value="Chromosome 6"/>
</dbReference>
<evidence type="ECO:0000256" key="2">
    <source>
        <dbReference type="ARBA" id="ARBA00012513"/>
    </source>
</evidence>
<dbReference type="PROSITE" id="PS50011">
    <property type="entry name" value="PROTEIN_KINASE_DOM"/>
    <property type="match status" value="1"/>
</dbReference>
<dbReference type="GO" id="GO:0048544">
    <property type="term" value="P:recognition of pollen"/>
    <property type="evidence" value="ECO:0007669"/>
    <property type="project" value="InterPro"/>
</dbReference>
<keyword evidence="11" id="KW-0067">ATP-binding</keyword>
<dbReference type="InterPro" id="IPR011009">
    <property type="entry name" value="Kinase-like_dom_sf"/>
</dbReference>
<keyword evidence="14" id="KW-1015">Disulfide bond</keyword>
<reference evidence="25 26" key="1">
    <citation type="journal article" date="2015" name="Sci. Rep.">
        <title>The power of single molecule real-time sequencing technology in the de novo assembly of a eukaryotic genome.</title>
        <authorList>
            <person name="Sakai H."/>
            <person name="Naito K."/>
            <person name="Ogiso-Tanaka E."/>
            <person name="Takahashi Y."/>
            <person name="Iseki K."/>
            <person name="Muto C."/>
            <person name="Satou K."/>
            <person name="Teruya K."/>
            <person name="Shiroma A."/>
            <person name="Shimoji M."/>
            <person name="Hirano T."/>
            <person name="Itoh T."/>
            <person name="Kaga A."/>
            <person name="Tomooka N."/>
        </authorList>
    </citation>
    <scope>NUCLEOTIDE SEQUENCE [LARGE SCALE GENOMIC DNA]</scope>
    <source>
        <strain evidence="26">cv. Shumari</strain>
    </source>
</reference>
<dbReference type="PANTHER" id="PTHR27002:SF1111">
    <property type="entry name" value="NON-SPECIFIC SERINE_THREONINE PROTEIN KINASE"/>
    <property type="match status" value="1"/>
</dbReference>
<evidence type="ECO:0000256" key="20">
    <source>
        <dbReference type="SAM" id="Phobius"/>
    </source>
</evidence>
<dbReference type="EC" id="2.7.11.1" evidence="2"/>
<evidence type="ECO:0000256" key="11">
    <source>
        <dbReference type="ARBA" id="ARBA00022840"/>
    </source>
</evidence>
<keyword evidence="3" id="KW-1003">Cell membrane</keyword>
<name>A0A0S3SBH8_PHAAN</name>
<dbReference type="Gene3D" id="2.90.10.10">
    <property type="entry name" value="Bulb-type lectin domain"/>
    <property type="match status" value="1"/>
</dbReference>
<dbReference type="CDD" id="cd01098">
    <property type="entry name" value="PAN_AP_plant"/>
    <property type="match status" value="1"/>
</dbReference>
<dbReference type="InterPro" id="IPR000742">
    <property type="entry name" value="EGF"/>
</dbReference>
<dbReference type="PROSITE" id="PS50948">
    <property type="entry name" value="PAN"/>
    <property type="match status" value="1"/>
</dbReference>
<dbReference type="Pfam" id="PF11883">
    <property type="entry name" value="DUF3403"/>
    <property type="match status" value="1"/>
</dbReference>
<evidence type="ECO:0000256" key="19">
    <source>
        <dbReference type="PROSITE-ProRule" id="PRU00076"/>
    </source>
</evidence>
<dbReference type="InterPro" id="IPR008271">
    <property type="entry name" value="Ser/Thr_kinase_AS"/>
</dbReference>
<feature type="domain" description="Protein kinase" evidence="21">
    <location>
        <begin position="713"/>
        <end position="999"/>
    </location>
</feature>
<evidence type="ECO:0000259" key="22">
    <source>
        <dbReference type="PROSITE" id="PS50026"/>
    </source>
</evidence>
<keyword evidence="6 20" id="KW-0812">Transmembrane</keyword>
<dbReference type="InterPro" id="IPR000719">
    <property type="entry name" value="Prot_kinase_dom"/>
</dbReference>
<dbReference type="InterPro" id="IPR021820">
    <property type="entry name" value="S-locus_recpt_kinase_C"/>
</dbReference>
<keyword evidence="5" id="KW-0808">Transferase</keyword>